<evidence type="ECO:0000256" key="2">
    <source>
        <dbReference type="ARBA" id="ARBA00007311"/>
    </source>
</evidence>
<dbReference type="STRING" id="1120989.SAMN02745227_01765"/>
<protein>
    <recommendedName>
        <fullName evidence="5 14">S-ribosylhomocysteine lyase</fullName>
        <ecNumber evidence="4 14">4.4.1.21</ecNumber>
    </recommendedName>
    <alternativeName>
        <fullName evidence="12 14">AI-2 synthesis protein</fullName>
    </alternativeName>
    <alternativeName>
        <fullName evidence="13 14">Autoinducer-2 production protein LuxS</fullName>
    </alternativeName>
</protein>
<dbReference type="RefSeq" id="WP_072908034.1">
    <property type="nucleotide sequence ID" value="NZ_FRAI01000021.1"/>
</dbReference>
<organism evidence="15 16">
    <name type="scientific">Anaerobranca californiensis DSM 14826</name>
    <dbReference type="NCBI Taxonomy" id="1120989"/>
    <lineage>
        <taxon>Bacteria</taxon>
        <taxon>Bacillati</taxon>
        <taxon>Bacillota</taxon>
        <taxon>Clostridia</taxon>
        <taxon>Eubacteriales</taxon>
        <taxon>Proteinivoracaceae</taxon>
        <taxon>Anaerobranca</taxon>
    </lineage>
</organism>
<dbReference type="Pfam" id="PF02664">
    <property type="entry name" value="LuxS"/>
    <property type="match status" value="1"/>
</dbReference>
<evidence type="ECO:0000256" key="8">
    <source>
        <dbReference type="ARBA" id="ARBA00022929"/>
    </source>
</evidence>
<dbReference type="PIRSF" id="PIRSF006160">
    <property type="entry name" value="AI2"/>
    <property type="match status" value="1"/>
</dbReference>
<evidence type="ECO:0000256" key="10">
    <source>
        <dbReference type="ARBA" id="ARBA00023239"/>
    </source>
</evidence>
<dbReference type="GO" id="GO:0005506">
    <property type="term" value="F:iron ion binding"/>
    <property type="evidence" value="ECO:0007669"/>
    <property type="project" value="InterPro"/>
</dbReference>
<dbReference type="InterPro" id="IPR003815">
    <property type="entry name" value="S-ribosylhomocysteinase"/>
</dbReference>
<dbReference type="PANTHER" id="PTHR35799:SF1">
    <property type="entry name" value="S-RIBOSYLHOMOCYSTEINE LYASE"/>
    <property type="match status" value="1"/>
</dbReference>
<feature type="binding site" evidence="14">
    <location>
        <position position="56"/>
    </location>
    <ligand>
        <name>Fe cation</name>
        <dbReference type="ChEBI" id="CHEBI:24875"/>
    </ligand>
</feature>
<dbReference type="NCBIfam" id="NF002606">
    <property type="entry name" value="PRK02260.2-4"/>
    <property type="match status" value="1"/>
</dbReference>
<dbReference type="EMBL" id="FRAI01000021">
    <property type="protein sequence ID" value="SHK20111.1"/>
    <property type="molecule type" value="Genomic_DNA"/>
</dbReference>
<evidence type="ECO:0000256" key="14">
    <source>
        <dbReference type="HAMAP-Rule" id="MF_00091"/>
    </source>
</evidence>
<dbReference type="PRINTS" id="PR01487">
    <property type="entry name" value="LUXSPROTEIN"/>
</dbReference>
<evidence type="ECO:0000256" key="1">
    <source>
        <dbReference type="ARBA" id="ARBA00000297"/>
    </source>
</evidence>
<dbReference type="SUPFAM" id="SSF63411">
    <property type="entry name" value="LuxS/MPP-like metallohydrolase"/>
    <property type="match status" value="1"/>
</dbReference>
<evidence type="ECO:0000256" key="6">
    <source>
        <dbReference type="ARBA" id="ARBA00022654"/>
    </source>
</evidence>
<dbReference type="Gene3D" id="3.30.1360.80">
    <property type="entry name" value="S-ribosylhomocysteinase (LuxS)"/>
    <property type="match status" value="1"/>
</dbReference>
<evidence type="ECO:0000256" key="11">
    <source>
        <dbReference type="ARBA" id="ARBA00024654"/>
    </source>
</evidence>
<feature type="binding site" evidence="14">
    <location>
        <position position="60"/>
    </location>
    <ligand>
        <name>Fe cation</name>
        <dbReference type="ChEBI" id="CHEBI:24875"/>
    </ligand>
</feature>
<dbReference type="PANTHER" id="PTHR35799">
    <property type="entry name" value="S-RIBOSYLHOMOCYSTEINE LYASE"/>
    <property type="match status" value="1"/>
</dbReference>
<comment type="catalytic activity">
    <reaction evidence="1 14">
        <text>S-(5-deoxy-D-ribos-5-yl)-L-homocysteine = (S)-4,5-dihydroxypentane-2,3-dione + L-homocysteine</text>
        <dbReference type="Rhea" id="RHEA:17753"/>
        <dbReference type="ChEBI" id="CHEBI:29484"/>
        <dbReference type="ChEBI" id="CHEBI:58195"/>
        <dbReference type="ChEBI" id="CHEBI:58199"/>
        <dbReference type="EC" id="4.4.1.21"/>
    </reaction>
</comment>
<dbReference type="InterPro" id="IPR037005">
    <property type="entry name" value="LuxS_sf"/>
</dbReference>
<keyword evidence="7 14" id="KW-0479">Metal-binding</keyword>
<dbReference type="GO" id="GO:0043768">
    <property type="term" value="F:S-ribosylhomocysteine lyase activity"/>
    <property type="evidence" value="ECO:0007669"/>
    <property type="project" value="UniProtKB-UniRule"/>
</dbReference>
<keyword evidence="9 14" id="KW-0408">Iron</keyword>
<dbReference type="EC" id="4.4.1.21" evidence="4 14"/>
<dbReference type="GO" id="GO:0009372">
    <property type="term" value="P:quorum sensing"/>
    <property type="evidence" value="ECO:0007669"/>
    <property type="project" value="UniProtKB-UniRule"/>
</dbReference>
<comment type="subunit">
    <text evidence="3 14">Homodimer.</text>
</comment>
<keyword evidence="16" id="KW-1185">Reference proteome</keyword>
<evidence type="ECO:0000256" key="12">
    <source>
        <dbReference type="ARBA" id="ARBA00030600"/>
    </source>
</evidence>
<keyword evidence="8 14" id="KW-0071">Autoinducer synthesis</keyword>
<evidence type="ECO:0000256" key="9">
    <source>
        <dbReference type="ARBA" id="ARBA00023004"/>
    </source>
</evidence>
<dbReference type="AlphaFoldDB" id="A0A1M6QIN9"/>
<evidence type="ECO:0000256" key="7">
    <source>
        <dbReference type="ARBA" id="ARBA00022723"/>
    </source>
</evidence>
<dbReference type="Proteomes" id="UP000243547">
    <property type="component" value="Unassembled WGS sequence"/>
</dbReference>
<evidence type="ECO:0000256" key="3">
    <source>
        <dbReference type="ARBA" id="ARBA00011738"/>
    </source>
</evidence>
<evidence type="ECO:0000256" key="13">
    <source>
        <dbReference type="ARBA" id="ARBA00031777"/>
    </source>
</evidence>
<accession>A0A1M6QIN9</accession>
<name>A0A1M6QIN9_9FIRM</name>
<dbReference type="InterPro" id="IPR011249">
    <property type="entry name" value="Metalloenz_LuxS/M16"/>
</dbReference>
<gene>
    <name evidence="14" type="primary">luxS</name>
    <name evidence="15" type="ORF">SAMN02745227_01765</name>
</gene>
<keyword evidence="6 14" id="KW-0673">Quorum sensing</keyword>
<evidence type="ECO:0000313" key="16">
    <source>
        <dbReference type="Proteomes" id="UP000243547"/>
    </source>
</evidence>
<comment type="cofactor">
    <cofactor evidence="14">
        <name>Fe cation</name>
        <dbReference type="ChEBI" id="CHEBI:24875"/>
    </cofactor>
    <text evidence="14">Binds 1 Fe cation per subunit.</text>
</comment>
<feature type="binding site" evidence="14">
    <location>
        <position position="123"/>
    </location>
    <ligand>
        <name>Fe cation</name>
        <dbReference type="ChEBI" id="CHEBI:24875"/>
    </ligand>
</feature>
<proteinExistence type="inferred from homology"/>
<comment type="function">
    <text evidence="11 14">Involved in the synthesis of autoinducer 2 (AI-2) which is secreted by bacteria and is used to communicate both the cell density and the metabolic potential of the environment. The regulation of gene expression in response to changes in cell density is called quorum sensing. Catalyzes the transformation of S-ribosylhomocysteine (RHC) to homocysteine (HC) and 4,5-dihydroxy-2,3-pentadione (DPD).</text>
</comment>
<dbReference type="HAMAP" id="MF_00091">
    <property type="entry name" value="LuxS"/>
    <property type="match status" value="1"/>
</dbReference>
<comment type="similarity">
    <text evidence="2 14">Belongs to the LuxS family.</text>
</comment>
<evidence type="ECO:0000313" key="15">
    <source>
        <dbReference type="EMBL" id="SHK20111.1"/>
    </source>
</evidence>
<keyword evidence="10 14" id="KW-0456">Lyase</keyword>
<sequence length="157" mass="17846">MNKTIVESFTLDHTKVQAPYVRKCGVINTPKGDVITKFDLRFTQPNGDTMPTGVVHGLEHLLAGFMREEIRDIVDISPMGCRTGFYLIKIGEEEEEEIAKGLIRSLEKVLKADKIPADNPIQCGNYRDLSLFGAKEYAKEVKDKLEEKYLKERKNEV</sequence>
<reference evidence="16" key="1">
    <citation type="submission" date="2016-11" db="EMBL/GenBank/DDBJ databases">
        <authorList>
            <person name="Varghese N."/>
            <person name="Submissions S."/>
        </authorList>
    </citation>
    <scope>NUCLEOTIDE SEQUENCE [LARGE SCALE GENOMIC DNA]</scope>
    <source>
        <strain evidence="16">DSM 14826</strain>
    </source>
</reference>
<evidence type="ECO:0000256" key="4">
    <source>
        <dbReference type="ARBA" id="ARBA00012240"/>
    </source>
</evidence>
<dbReference type="OrthoDB" id="9788129at2"/>
<evidence type="ECO:0000256" key="5">
    <source>
        <dbReference type="ARBA" id="ARBA00015130"/>
    </source>
</evidence>